<dbReference type="Pfam" id="PF11284">
    <property type="entry name" value="DUF3085"/>
    <property type="match status" value="1"/>
</dbReference>
<sequence length="72" mass="8063">MLKFKAKNILTVVKLIKINKAKLVLVKDHGIYVMSSVEKVKEGDKRTVVYAEGFDPDIFADGGSYMMLASLR</sequence>
<dbReference type="InterPro" id="IPR021436">
    <property type="entry name" value="DUF3085"/>
</dbReference>
<dbReference type="RefSeq" id="WP_217147601.1">
    <property type="nucleotide sequence ID" value="NZ_JAFMOY010000079.1"/>
</dbReference>
<keyword evidence="2" id="KW-1185">Reference proteome</keyword>
<dbReference type="EMBL" id="JAFMOY010000079">
    <property type="protein sequence ID" value="MBU9843536.1"/>
    <property type="molecule type" value="Genomic_DNA"/>
</dbReference>
<accession>A0ABS6L9D1</accession>
<proteinExistence type="predicted"/>
<evidence type="ECO:0000313" key="2">
    <source>
        <dbReference type="Proteomes" id="UP000739284"/>
    </source>
</evidence>
<name>A0ABS6L9D1_9GAMM</name>
<protein>
    <submittedName>
        <fullName evidence="1">DUF3085 domain-containing protein</fullName>
    </submittedName>
</protein>
<gene>
    <name evidence="1" type="ORF">J1784_00440</name>
</gene>
<evidence type="ECO:0000313" key="1">
    <source>
        <dbReference type="EMBL" id="MBU9843536.1"/>
    </source>
</evidence>
<comment type="caution">
    <text evidence="1">The sequence shown here is derived from an EMBL/GenBank/DDBJ whole genome shotgun (WGS) entry which is preliminary data.</text>
</comment>
<organism evidence="1 2">
    <name type="scientific">Rahnella ecdela</name>
    <dbReference type="NCBI Taxonomy" id="2816250"/>
    <lineage>
        <taxon>Bacteria</taxon>
        <taxon>Pseudomonadati</taxon>
        <taxon>Pseudomonadota</taxon>
        <taxon>Gammaproteobacteria</taxon>
        <taxon>Enterobacterales</taxon>
        <taxon>Yersiniaceae</taxon>
        <taxon>Rahnella</taxon>
    </lineage>
</organism>
<dbReference type="Proteomes" id="UP000739284">
    <property type="component" value="Unassembled WGS sequence"/>
</dbReference>
<reference evidence="1 2" key="1">
    <citation type="submission" date="2021-03" db="EMBL/GenBank/DDBJ databases">
        <title>Five novel Rahnella species.</title>
        <authorList>
            <person name="Brady C."/>
            <person name="Asselin J."/>
            <person name="Beer S."/>
            <person name="Bruberg M.B."/>
            <person name="Crampton B."/>
            <person name="Venter S."/>
            <person name="Arnold D."/>
            <person name="Denman S."/>
        </authorList>
    </citation>
    <scope>NUCLEOTIDE SEQUENCE [LARGE SCALE GENOMIC DNA]</scope>
    <source>
        <strain evidence="1 2">FRB 231</strain>
    </source>
</reference>